<keyword evidence="2" id="KW-1133">Transmembrane helix</keyword>
<comment type="caution">
    <text evidence="3">The sequence shown here is derived from an EMBL/GenBank/DDBJ whole genome shotgun (WGS) entry which is preliminary data.</text>
</comment>
<proteinExistence type="predicted"/>
<feature type="transmembrane region" description="Helical" evidence="2">
    <location>
        <begin position="172"/>
        <end position="195"/>
    </location>
</feature>
<accession>A0ABV1P0J4</accession>
<feature type="transmembrane region" description="Helical" evidence="2">
    <location>
        <begin position="207"/>
        <end position="231"/>
    </location>
</feature>
<evidence type="ECO:0008006" key="5">
    <source>
        <dbReference type="Google" id="ProtNLM"/>
    </source>
</evidence>
<evidence type="ECO:0000313" key="3">
    <source>
        <dbReference type="EMBL" id="MEQ7848263.1"/>
    </source>
</evidence>
<dbReference type="RefSeq" id="WP_349804951.1">
    <property type="nucleotide sequence ID" value="NZ_JBEGDP010000015.1"/>
</dbReference>
<feature type="transmembrane region" description="Helical" evidence="2">
    <location>
        <begin position="75"/>
        <end position="98"/>
    </location>
</feature>
<feature type="transmembrane region" description="Helical" evidence="2">
    <location>
        <begin position="301"/>
        <end position="329"/>
    </location>
</feature>
<feature type="compositionally biased region" description="Pro residues" evidence="1">
    <location>
        <begin position="8"/>
        <end position="41"/>
    </location>
</feature>
<evidence type="ECO:0000313" key="4">
    <source>
        <dbReference type="Proteomes" id="UP001482520"/>
    </source>
</evidence>
<organism evidence="3 4">
    <name type="scientific">Nocardioides kribbensis</name>
    <dbReference type="NCBI Taxonomy" id="305517"/>
    <lineage>
        <taxon>Bacteria</taxon>
        <taxon>Bacillati</taxon>
        <taxon>Actinomycetota</taxon>
        <taxon>Actinomycetes</taxon>
        <taxon>Propionibacteriales</taxon>
        <taxon>Nocardioidaceae</taxon>
        <taxon>Nocardioides</taxon>
    </lineage>
</organism>
<feature type="transmembrane region" description="Helical" evidence="2">
    <location>
        <begin position="118"/>
        <end position="151"/>
    </location>
</feature>
<reference evidence="3 4" key="1">
    <citation type="submission" date="2024-02" db="EMBL/GenBank/DDBJ databases">
        <title>Full genome sequence of Nocardioides kribbensis.</title>
        <authorList>
            <person name="Poletto B.L."/>
            <person name="Silva G."/>
            <person name="Galante D."/>
            <person name="Campos K.R."/>
            <person name="Santos M.B.N."/>
            <person name="Sacchi C.T."/>
        </authorList>
    </citation>
    <scope>NUCLEOTIDE SEQUENCE [LARGE SCALE GENOMIC DNA]</scope>
    <source>
        <strain evidence="3 4">O4R</strain>
    </source>
</reference>
<keyword evidence="2" id="KW-0812">Transmembrane</keyword>
<protein>
    <recommendedName>
        <fullName evidence="5">Glycerophosphoryl diester phosphodiesterase membrane domain-containing protein</fullName>
    </recommendedName>
</protein>
<keyword evidence="4" id="KW-1185">Reference proteome</keyword>
<evidence type="ECO:0000256" key="1">
    <source>
        <dbReference type="SAM" id="MobiDB-lite"/>
    </source>
</evidence>
<feature type="region of interest" description="Disordered" evidence="1">
    <location>
        <begin position="1"/>
        <end position="48"/>
    </location>
</feature>
<sequence length="354" mass="37157">MSNDHGHPPPGGWGPPPPGWTPPPAGPTPPPGTWGPPPAPRPVHRPGAVPLRPLGLGDLYDAAFRTIRHNPQATVGAAVLVAAVAMVVPVLVTSVLTFTVDLSLLSADSPSTESVVGFLGSFGALGVGTLLQQVGLILVAGMVAHVVAAAAVGRRLSLGEAWRATAGQRLRLVGLAALLLVLTLTVLALYAATYVPVVLLSTATWQVVVYAVLSGLLLVAFMTWFWIRVYYLPAPALMMEGLTIRQALRRGYGLTRGAFWRTFGIALLTVVLTGVASSVLTLPFSFGGQLALLAVGPEYQVLGLVLLQALSTVVSTAFVAPFTTAVTALQYLDLRIRREAYDVDLMTQAGITRP</sequence>
<gene>
    <name evidence="3" type="ORF">V6R90_13335</name>
</gene>
<dbReference type="EMBL" id="JBEGDP010000015">
    <property type="protein sequence ID" value="MEQ7848263.1"/>
    <property type="molecule type" value="Genomic_DNA"/>
</dbReference>
<keyword evidence="2" id="KW-0472">Membrane</keyword>
<feature type="transmembrane region" description="Helical" evidence="2">
    <location>
        <begin position="258"/>
        <end position="281"/>
    </location>
</feature>
<evidence type="ECO:0000256" key="2">
    <source>
        <dbReference type="SAM" id="Phobius"/>
    </source>
</evidence>
<dbReference type="Proteomes" id="UP001482520">
    <property type="component" value="Unassembled WGS sequence"/>
</dbReference>
<name>A0ABV1P0J4_9ACTN</name>